<sequence>MKQLSSFFTQVCQRFLPDPFVFAIILTLGIFISGIVFTGHTPVQMVGYWGNGFWNLLSFAMQMSLILVTGHAIASAPFMQKWLPRLAGIAKTPKQGVMLVTFLSAIASTVNWGFGAVFGALFAKVVAQRIKGSDYRLLIASSYIGMITWGGGLSGTIPLLAATPGNPMEKAFGLIPIQQTLFSNYNIFITIALILILPIANRFMMPKPGDIVEIDSKLLESDISVGSHGGAATVERTFAVRVENSKILTYLIVIIGYAYVIYSWVTQGFKVDINTVNLISFITGLLLHGSPMAYMRAITGAAKGTAAIMVQFPFYAGMQGMMDLSGLGTAITHGLVSISTRETLPLFAFLSSGIVNFFIPSAGGHWVIQGPVILGAAHTLGASPGLAAMAIGYGECWMNMAQPFWALPALAIAGLGVRDIMGYCITTLFVSGVIFIAGIMLF</sequence>
<feature type="transmembrane region" description="Helical" evidence="1">
    <location>
        <begin position="135"/>
        <end position="161"/>
    </location>
</feature>
<feature type="transmembrane region" description="Helical" evidence="1">
    <location>
        <begin position="247"/>
        <end position="265"/>
    </location>
</feature>
<protein>
    <submittedName>
        <fullName evidence="2">Short-chain fatty acid transporter</fullName>
    </submittedName>
</protein>
<feature type="transmembrane region" description="Helical" evidence="1">
    <location>
        <begin position="181"/>
        <end position="200"/>
    </location>
</feature>
<dbReference type="PANTHER" id="PTHR41983">
    <property type="entry name" value="SHORT-CHAIN FATTY ACID TRANSPORTER-RELATED"/>
    <property type="match status" value="1"/>
</dbReference>
<keyword evidence="3" id="KW-1185">Reference proteome</keyword>
<dbReference type="Proteomes" id="UP000293142">
    <property type="component" value="Unassembled WGS sequence"/>
</dbReference>
<dbReference type="PANTHER" id="PTHR41983:SF2">
    <property type="entry name" value="SHORT-CHAIN FATTY ACID TRANSPORTER-RELATED"/>
    <property type="match status" value="1"/>
</dbReference>
<dbReference type="GO" id="GO:0005886">
    <property type="term" value="C:plasma membrane"/>
    <property type="evidence" value="ECO:0007669"/>
    <property type="project" value="TreeGrafter"/>
</dbReference>
<feature type="transmembrane region" description="Helical" evidence="1">
    <location>
        <begin position="420"/>
        <end position="441"/>
    </location>
</feature>
<name>A0A4Q9DMB2_9BACL</name>
<dbReference type="AlphaFoldDB" id="A0A4Q9DMB2"/>
<keyword evidence="1" id="KW-0472">Membrane</keyword>
<dbReference type="InterPro" id="IPR006160">
    <property type="entry name" value="SCFA_transpt_AtoE"/>
</dbReference>
<evidence type="ECO:0000313" key="2">
    <source>
        <dbReference type="EMBL" id="TBL72926.1"/>
    </source>
</evidence>
<dbReference type="EMBL" id="SIRE01000022">
    <property type="protein sequence ID" value="TBL72926.1"/>
    <property type="molecule type" value="Genomic_DNA"/>
</dbReference>
<feature type="transmembrane region" description="Helical" evidence="1">
    <location>
        <begin position="271"/>
        <end position="288"/>
    </location>
</feature>
<feature type="transmembrane region" description="Helical" evidence="1">
    <location>
        <begin position="380"/>
        <end position="400"/>
    </location>
</feature>
<comment type="caution">
    <text evidence="2">The sequence shown here is derived from an EMBL/GenBank/DDBJ whole genome shotgun (WGS) entry which is preliminary data.</text>
</comment>
<reference evidence="2 3" key="1">
    <citation type="submission" date="2019-02" db="EMBL/GenBank/DDBJ databases">
        <title>Paenibacillus sp. nov., isolated from surface-sterilized tissue of Thalictrum simplex L.</title>
        <authorList>
            <person name="Tuo L."/>
        </authorList>
    </citation>
    <scope>NUCLEOTIDE SEQUENCE [LARGE SCALE GENOMIC DNA]</scope>
    <source>
        <strain evidence="2 3">N2SHLJ1</strain>
    </source>
</reference>
<keyword evidence="1" id="KW-1133">Transmembrane helix</keyword>
<proteinExistence type="predicted"/>
<dbReference type="Pfam" id="PF02667">
    <property type="entry name" value="SCFA_trans"/>
    <property type="match status" value="1"/>
</dbReference>
<feature type="transmembrane region" description="Helical" evidence="1">
    <location>
        <begin position="20"/>
        <end position="41"/>
    </location>
</feature>
<feature type="transmembrane region" description="Helical" evidence="1">
    <location>
        <begin position="346"/>
        <end position="368"/>
    </location>
</feature>
<evidence type="ECO:0000256" key="1">
    <source>
        <dbReference type="SAM" id="Phobius"/>
    </source>
</evidence>
<dbReference type="RefSeq" id="WP_131016645.1">
    <property type="nucleotide sequence ID" value="NZ_SIRE01000022.1"/>
</dbReference>
<organism evidence="2 3">
    <name type="scientific">Paenibacillus thalictri</name>
    <dbReference type="NCBI Taxonomy" id="2527873"/>
    <lineage>
        <taxon>Bacteria</taxon>
        <taxon>Bacillati</taxon>
        <taxon>Bacillota</taxon>
        <taxon>Bacilli</taxon>
        <taxon>Bacillales</taxon>
        <taxon>Paenibacillaceae</taxon>
        <taxon>Paenibacillus</taxon>
    </lineage>
</organism>
<evidence type="ECO:0000313" key="3">
    <source>
        <dbReference type="Proteomes" id="UP000293142"/>
    </source>
</evidence>
<accession>A0A4Q9DMB2</accession>
<gene>
    <name evidence="2" type="ORF">EYB31_27220</name>
</gene>
<keyword evidence="1" id="KW-0812">Transmembrane</keyword>
<feature type="transmembrane region" description="Helical" evidence="1">
    <location>
        <begin position="96"/>
        <end position="123"/>
    </location>
</feature>
<feature type="transmembrane region" description="Helical" evidence="1">
    <location>
        <begin position="53"/>
        <end position="76"/>
    </location>
</feature>
<dbReference type="OrthoDB" id="9342495at2"/>